<gene>
    <name evidence="2" type="ORF">CPIN18021_0991</name>
</gene>
<dbReference type="SUPFAM" id="SSF56801">
    <property type="entry name" value="Acetyl-CoA synthetase-like"/>
    <property type="match status" value="1"/>
</dbReference>
<sequence length="505" mass="57956">MLKEVNIYNFLENSLPNFKDKILFFDKDKYITYAEFDLLTSKIASKILSFSLKKMPILILLPKGIDCIGSMFATARSGNFYCVLDIKNPEDRIKKIVKTLKPKLLITSKKFDFNFLDIETIYCEDFDSFLINDKMLKIAENEVIDTDLLYVLFTSGTTGEPKGVCIPHKNAIEYIDWVCSTFEFNEKDVISNSANLYADKSIFDIFSGIKVGATIHLLDSFMSIFPDTLLSYWKQHGITTINLVPSVFSIISNSGALYKYDLPDLKKIFSGGEIIQTKQFNAWINKFPNAKFVNLYGPTEITSNCAYFVINRKFNDDDIIPIGKARRNFDILLLNADGKIINNRDIGKKGEICVRGSSISYGYYANQCETNKRFIQNPYNKLYEEKIYKTGDIGFYNKNMELVCIGRLDNQIKIAGHRVELEEIENTCLSIEGVDFAACIFKEKLICFYISSINEMKIKQLLSNKLINYMMPDKFIKLKTMPLNANGKIDRKGLVKIYESFKKDF</sequence>
<keyword evidence="3" id="KW-1185">Reference proteome</keyword>
<dbReference type="InterPro" id="IPR045851">
    <property type="entry name" value="AMP-bd_C_sf"/>
</dbReference>
<dbReference type="GO" id="GO:0044550">
    <property type="term" value="P:secondary metabolite biosynthetic process"/>
    <property type="evidence" value="ECO:0007669"/>
    <property type="project" value="TreeGrafter"/>
</dbReference>
<dbReference type="Gene3D" id="3.40.50.12780">
    <property type="entry name" value="N-terminal domain of ligase-like"/>
    <property type="match status" value="1"/>
</dbReference>
<dbReference type="AlphaFoldDB" id="A0A1S6U8P1"/>
<dbReference type="GO" id="GO:0043041">
    <property type="term" value="P:amino acid activation for nonribosomal peptide biosynthetic process"/>
    <property type="evidence" value="ECO:0007669"/>
    <property type="project" value="TreeGrafter"/>
</dbReference>
<proteinExistence type="predicted"/>
<dbReference type="Proteomes" id="UP000190868">
    <property type="component" value="Chromosome"/>
</dbReference>
<organism evidence="2 3">
    <name type="scientific">Campylobacter pinnipediorum subsp. caledonicus</name>
    <dbReference type="NCBI Taxonomy" id="1874362"/>
    <lineage>
        <taxon>Bacteria</taxon>
        <taxon>Pseudomonadati</taxon>
        <taxon>Campylobacterota</taxon>
        <taxon>Epsilonproteobacteria</taxon>
        <taxon>Campylobacterales</taxon>
        <taxon>Campylobacteraceae</taxon>
        <taxon>Campylobacter</taxon>
    </lineage>
</organism>
<dbReference type="EMBL" id="CP017258">
    <property type="protein sequence ID" value="AQW87797.1"/>
    <property type="molecule type" value="Genomic_DNA"/>
</dbReference>
<feature type="domain" description="AMP-dependent synthetase/ligase" evidence="1">
    <location>
        <begin position="13"/>
        <end position="364"/>
    </location>
</feature>
<evidence type="ECO:0000259" key="1">
    <source>
        <dbReference type="Pfam" id="PF00501"/>
    </source>
</evidence>
<dbReference type="GO" id="GO:0031177">
    <property type="term" value="F:phosphopantetheine binding"/>
    <property type="evidence" value="ECO:0007669"/>
    <property type="project" value="TreeGrafter"/>
</dbReference>
<dbReference type="PANTHER" id="PTHR45527:SF1">
    <property type="entry name" value="FATTY ACID SYNTHASE"/>
    <property type="match status" value="1"/>
</dbReference>
<reference evidence="3" key="1">
    <citation type="submission" date="2016-09" db="EMBL/GenBank/DDBJ databases">
        <title>Comparative genomics of the Campylobacter concisus group.</title>
        <authorList>
            <person name="Miller W.G."/>
            <person name="Yee E."/>
            <person name="Chapman M.H."/>
            <person name="Huynh S."/>
            <person name="Bono J.L."/>
            <person name="On S.L.W."/>
            <person name="StLeger J."/>
            <person name="Foster G."/>
            <person name="Parker C.T."/>
        </authorList>
    </citation>
    <scope>NUCLEOTIDE SEQUENCE [LARGE SCALE GENOMIC DNA]</scope>
    <source>
        <strain evidence="3">RM18021</strain>
    </source>
</reference>
<accession>A0A1S6U8P1</accession>
<dbReference type="InterPro" id="IPR020845">
    <property type="entry name" value="AMP-binding_CS"/>
</dbReference>
<dbReference type="Pfam" id="PF00501">
    <property type="entry name" value="AMP-binding"/>
    <property type="match status" value="1"/>
</dbReference>
<dbReference type="PROSITE" id="PS00455">
    <property type="entry name" value="AMP_BINDING"/>
    <property type="match status" value="1"/>
</dbReference>
<evidence type="ECO:0000313" key="3">
    <source>
        <dbReference type="Proteomes" id="UP000190868"/>
    </source>
</evidence>
<protein>
    <submittedName>
        <fullName evidence="2">AMP-forming adenylation domain superfamily protein, putative D-alanine:D-alanyl carrier protein ligase</fullName>
    </submittedName>
</protein>
<dbReference type="Gene3D" id="3.30.300.30">
    <property type="match status" value="1"/>
</dbReference>
<dbReference type="GO" id="GO:0016874">
    <property type="term" value="F:ligase activity"/>
    <property type="evidence" value="ECO:0007669"/>
    <property type="project" value="UniProtKB-KW"/>
</dbReference>
<dbReference type="InterPro" id="IPR042099">
    <property type="entry name" value="ANL_N_sf"/>
</dbReference>
<dbReference type="GO" id="GO:0005737">
    <property type="term" value="C:cytoplasm"/>
    <property type="evidence" value="ECO:0007669"/>
    <property type="project" value="TreeGrafter"/>
</dbReference>
<dbReference type="InterPro" id="IPR000873">
    <property type="entry name" value="AMP-dep_synth/lig_dom"/>
</dbReference>
<name>A0A1S6U8P1_9BACT</name>
<dbReference type="PANTHER" id="PTHR45527">
    <property type="entry name" value="NONRIBOSOMAL PEPTIDE SYNTHETASE"/>
    <property type="match status" value="1"/>
</dbReference>
<keyword evidence="2" id="KW-0436">Ligase</keyword>
<evidence type="ECO:0000313" key="2">
    <source>
        <dbReference type="EMBL" id="AQW87797.1"/>
    </source>
</evidence>